<feature type="domain" description="Response regulatory" evidence="2">
    <location>
        <begin position="13"/>
        <end position="140"/>
    </location>
</feature>
<dbReference type="SMART" id="SM00448">
    <property type="entry name" value="REC"/>
    <property type="match status" value="1"/>
</dbReference>
<keyword evidence="1" id="KW-0597">Phosphoprotein</keyword>
<protein>
    <submittedName>
        <fullName evidence="3">Response regulator</fullName>
    </submittedName>
</protein>
<dbReference type="Proteomes" id="UP000274271">
    <property type="component" value="Unassembled WGS sequence"/>
</dbReference>
<name>A0A3P1CB50_9BACT</name>
<dbReference type="GO" id="GO:0000160">
    <property type="term" value="P:phosphorelay signal transduction system"/>
    <property type="evidence" value="ECO:0007669"/>
    <property type="project" value="InterPro"/>
</dbReference>
<proteinExistence type="predicted"/>
<dbReference type="SUPFAM" id="SSF52172">
    <property type="entry name" value="CheY-like"/>
    <property type="match status" value="1"/>
</dbReference>
<sequence length="158" mass="18096">METQFTNSESRPTVLLVDDDEEDRMLMRMALESMEMSVPVQEFESGEKLLSFLHQETNGSSTAALNSWIVILDKYMPGMSGFDTLQQIKENPLWQRIPIVLFVNTQNQGEMELCVDLGATVCISKPLYFEEIKELMRQVYQHWLAQTSATSAQNLPIQ</sequence>
<gene>
    <name evidence="3" type="ORF">EHT87_30015</name>
</gene>
<keyword evidence="4" id="KW-1185">Reference proteome</keyword>
<dbReference type="PROSITE" id="PS50110">
    <property type="entry name" value="RESPONSE_REGULATORY"/>
    <property type="match status" value="1"/>
</dbReference>
<evidence type="ECO:0000313" key="4">
    <source>
        <dbReference type="Proteomes" id="UP000274271"/>
    </source>
</evidence>
<dbReference type="InterPro" id="IPR011006">
    <property type="entry name" value="CheY-like_superfamily"/>
</dbReference>
<organism evidence="3 4">
    <name type="scientific">Larkinella knui</name>
    <dbReference type="NCBI Taxonomy" id="2025310"/>
    <lineage>
        <taxon>Bacteria</taxon>
        <taxon>Pseudomonadati</taxon>
        <taxon>Bacteroidota</taxon>
        <taxon>Cytophagia</taxon>
        <taxon>Cytophagales</taxon>
        <taxon>Spirosomataceae</taxon>
        <taxon>Larkinella</taxon>
    </lineage>
</organism>
<comment type="caution">
    <text evidence="3">The sequence shown here is derived from an EMBL/GenBank/DDBJ whole genome shotgun (WGS) entry which is preliminary data.</text>
</comment>
<evidence type="ECO:0000313" key="3">
    <source>
        <dbReference type="EMBL" id="RRB10460.1"/>
    </source>
</evidence>
<evidence type="ECO:0000259" key="2">
    <source>
        <dbReference type="PROSITE" id="PS50110"/>
    </source>
</evidence>
<accession>A0A3P1CB50</accession>
<dbReference type="Pfam" id="PF00072">
    <property type="entry name" value="Response_reg"/>
    <property type="match status" value="1"/>
</dbReference>
<dbReference type="AlphaFoldDB" id="A0A3P1CB50"/>
<dbReference type="InterPro" id="IPR052893">
    <property type="entry name" value="TCS_response_regulator"/>
</dbReference>
<dbReference type="EMBL" id="RQJP01000007">
    <property type="protein sequence ID" value="RRB10460.1"/>
    <property type="molecule type" value="Genomic_DNA"/>
</dbReference>
<dbReference type="Gene3D" id="3.40.50.2300">
    <property type="match status" value="1"/>
</dbReference>
<dbReference type="PANTHER" id="PTHR44520">
    <property type="entry name" value="RESPONSE REGULATOR RCP1-RELATED"/>
    <property type="match status" value="1"/>
</dbReference>
<dbReference type="OrthoDB" id="980768at2"/>
<dbReference type="RefSeq" id="WP_124910471.1">
    <property type="nucleotide sequence ID" value="NZ_RQJP01000007.1"/>
</dbReference>
<dbReference type="PANTHER" id="PTHR44520:SF2">
    <property type="entry name" value="RESPONSE REGULATOR RCP1"/>
    <property type="match status" value="1"/>
</dbReference>
<dbReference type="InterPro" id="IPR001789">
    <property type="entry name" value="Sig_transdc_resp-reg_receiver"/>
</dbReference>
<reference evidence="3 4" key="1">
    <citation type="submission" date="2018-11" db="EMBL/GenBank/DDBJ databases">
        <authorList>
            <person name="Zhou Z."/>
            <person name="Wang G."/>
        </authorList>
    </citation>
    <scope>NUCLEOTIDE SEQUENCE [LARGE SCALE GENOMIC DNA]</scope>
    <source>
        <strain evidence="3 4">KCTC42998</strain>
    </source>
</reference>
<feature type="modified residue" description="4-aspartylphosphate" evidence="1">
    <location>
        <position position="73"/>
    </location>
</feature>
<evidence type="ECO:0000256" key="1">
    <source>
        <dbReference type="PROSITE-ProRule" id="PRU00169"/>
    </source>
</evidence>